<gene>
    <name evidence="1" type="primary">BPH1_7</name>
    <name evidence="2" type="synonym">BPH1_4</name>
    <name evidence="2" type="ORF">VKT23_020051</name>
    <name evidence="1" type="ORF">VKT23_020238</name>
</gene>
<evidence type="ECO:0000313" key="1">
    <source>
        <dbReference type="EMBL" id="KAK7434331.1"/>
    </source>
</evidence>
<dbReference type="EMBL" id="JBANRG010000118">
    <property type="protein sequence ID" value="KAK7434687.1"/>
    <property type="molecule type" value="Genomic_DNA"/>
</dbReference>
<dbReference type="EMBL" id="JBANRG010000126">
    <property type="protein sequence ID" value="KAK7434331.1"/>
    <property type="molecule type" value="Genomic_DNA"/>
</dbReference>
<reference evidence="1 3" key="1">
    <citation type="submission" date="2024-01" db="EMBL/GenBank/DDBJ databases">
        <title>A draft genome for the cacao thread blight pathogen Marasmiellus scandens.</title>
        <authorList>
            <person name="Baruah I.K."/>
            <person name="Leung J."/>
            <person name="Bukari Y."/>
            <person name="Amoako-Attah I."/>
            <person name="Meinhardt L.W."/>
            <person name="Bailey B.A."/>
            <person name="Cohen S.P."/>
        </authorList>
    </citation>
    <scope>NUCLEOTIDE SEQUENCE [LARGE SCALE GENOMIC DNA]</scope>
    <source>
        <strain evidence="1 3">GH-19</strain>
    </source>
</reference>
<dbReference type="Proteomes" id="UP001498398">
    <property type="component" value="Unassembled WGS sequence"/>
</dbReference>
<sequence>MSSLFPRLGLFPHGLPESNTVFALSPLNSSTSGTVTSVPVNGGKIAGFQKEFAVDGDVYMVKVECLDMALWKIGGISFASRLVQVANTAHEVSRALTDGLKNNWQNSEDMERLRVYSVFSRHDTELT</sequence>
<proteinExistence type="predicted"/>
<comment type="caution">
    <text evidence="1">The sequence shown here is derived from an EMBL/GenBank/DDBJ whole genome shotgun (WGS) entry which is preliminary data.</text>
</comment>
<accession>A0ABR1IJF0</accession>
<evidence type="ECO:0000313" key="2">
    <source>
        <dbReference type="EMBL" id="KAK7434687.1"/>
    </source>
</evidence>
<protein>
    <submittedName>
        <fullName evidence="1">Beige protein-like 1</fullName>
    </submittedName>
</protein>
<evidence type="ECO:0000313" key="3">
    <source>
        <dbReference type="Proteomes" id="UP001498398"/>
    </source>
</evidence>
<organism evidence="1 3">
    <name type="scientific">Marasmiellus scandens</name>
    <dbReference type="NCBI Taxonomy" id="2682957"/>
    <lineage>
        <taxon>Eukaryota</taxon>
        <taxon>Fungi</taxon>
        <taxon>Dikarya</taxon>
        <taxon>Basidiomycota</taxon>
        <taxon>Agaricomycotina</taxon>
        <taxon>Agaricomycetes</taxon>
        <taxon>Agaricomycetidae</taxon>
        <taxon>Agaricales</taxon>
        <taxon>Marasmiineae</taxon>
        <taxon>Omphalotaceae</taxon>
        <taxon>Marasmiellus</taxon>
    </lineage>
</organism>
<keyword evidence="3" id="KW-1185">Reference proteome</keyword>
<name>A0ABR1IJF0_9AGAR</name>